<dbReference type="InterPro" id="IPR003604">
    <property type="entry name" value="Matrin/U1-like-C_Znf_C2H2"/>
</dbReference>
<feature type="domain" description="U1-type" evidence="3">
    <location>
        <begin position="380"/>
        <end position="414"/>
    </location>
</feature>
<proteinExistence type="predicted"/>
<feature type="region of interest" description="Disordered" evidence="1">
    <location>
        <begin position="606"/>
        <end position="641"/>
    </location>
</feature>
<feature type="domain" description="C2H2-type" evidence="2">
    <location>
        <begin position="383"/>
        <end position="407"/>
    </location>
</feature>
<feature type="region of interest" description="Disordered" evidence="1">
    <location>
        <begin position="410"/>
        <end position="438"/>
    </location>
</feature>
<dbReference type="OrthoDB" id="434647at2759"/>
<feature type="compositionally biased region" description="Basic and acidic residues" evidence="1">
    <location>
        <begin position="754"/>
        <end position="782"/>
    </location>
</feature>
<dbReference type="PANTHER" id="PTHR47487:SF8">
    <property type="entry name" value="OS08G0270900 PROTEIN"/>
    <property type="match status" value="1"/>
</dbReference>
<evidence type="ECO:0000256" key="1">
    <source>
        <dbReference type="SAM" id="MobiDB-lite"/>
    </source>
</evidence>
<dbReference type="GO" id="GO:0003676">
    <property type="term" value="F:nucleic acid binding"/>
    <property type="evidence" value="ECO:0007669"/>
    <property type="project" value="InterPro"/>
</dbReference>
<feature type="region of interest" description="Disordered" evidence="1">
    <location>
        <begin position="234"/>
        <end position="253"/>
    </location>
</feature>
<dbReference type="SMART" id="SM00355">
    <property type="entry name" value="ZnF_C2H2"/>
    <property type="match status" value="5"/>
</dbReference>
<dbReference type="InterPro" id="IPR004345">
    <property type="entry name" value="TB2_DP1_HVA22"/>
</dbReference>
<evidence type="ECO:0000259" key="3">
    <source>
        <dbReference type="SMART" id="SM00451"/>
    </source>
</evidence>
<evidence type="ECO:0000313" key="4">
    <source>
        <dbReference type="EMBL" id="KAF6149145.1"/>
    </source>
</evidence>
<feature type="compositionally biased region" description="Basic and acidic residues" evidence="1">
    <location>
        <begin position="615"/>
        <end position="625"/>
    </location>
</feature>
<dbReference type="SMART" id="SM00451">
    <property type="entry name" value="ZnF_U1"/>
    <property type="match status" value="5"/>
</dbReference>
<evidence type="ECO:0000313" key="5">
    <source>
        <dbReference type="Proteomes" id="UP000541444"/>
    </source>
</evidence>
<keyword evidence="5" id="KW-1185">Reference proteome</keyword>
<feature type="domain" description="U1-type" evidence="3">
    <location>
        <begin position="905"/>
        <end position="939"/>
    </location>
</feature>
<feature type="region of interest" description="Disordered" evidence="1">
    <location>
        <begin position="941"/>
        <end position="963"/>
    </location>
</feature>
<dbReference type="GO" id="GO:0008270">
    <property type="term" value="F:zinc ion binding"/>
    <property type="evidence" value="ECO:0007669"/>
    <property type="project" value="InterPro"/>
</dbReference>
<protein>
    <recommendedName>
        <fullName evidence="6">HVA22-like protein</fullName>
    </recommendedName>
</protein>
<dbReference type="Pfam" id="PF12874">
    <property type="entry name" value="zf-met"/>
    <property type="match status" value="5"/>
</dbReference>
<dbReference type="Proteomes" id="UP000541444">
    <property type="component" value="Unassembled WGS sequence"/>
</dbReference>
<feature type="domain" description="U1-type" evidence="3">
    <location>
        <begin position="197"/>
        <end position="231"/>
    </location>
</feature>
<dbReference type="AlphaFoldDB" id="A0A7J7M2N7"/>
<evidence type="ECO:0000259" key="2">
    <source>
        <dbReference type="SMART" id="SM00355"/>
    </source>
</evidence>
<sequence>MGFADLVMLMLKSFDLLAWPLISLVYPIWASIRAIESNSNGDNRKWLTFWTLVALAMLFENIFEPLIKWIPFWLEMKLVFTFSLAAPRLNGAIYVYENFIRPCFLLYPQTCRCWFNNTRKTFLPDVSDSENFLFVVDRYIKENGSEVLEKLIAEKVTFTESNLSQLKGRKILSEEENKVTTATCNELPCSPVLEKTQEEWACALCQVSTSREAIFKCHLQSKKHRKQEDLEALNITATSKDNSDPNEKEEPAVRPRMIPCPALQVKSIQPYLPWAERTENISTEKKKVPASKPDDSPGSPVLVKIQKECTGCLCQLNTSSEGDLKYHFLGKNHKENQDELRTEYMATRNKGSSDPNEADENKVMTAKFKLPTSLVLDLTQKEWTCALCQVSTLSEGTFIDHLQGKKHKKQVVLQSQKTESKNKDSSDADETDKPVVGPMTTNCMEGDCAKTTSNAVIAIENKDAAQTVMVKSRQPYFPLIERKEIVYAEENTVTETKPNESLGSPLLVKSQKDSTCCLQSNISADKILKDHFLGKNNKEKQEKLIAENIAAKIKYSSEPNEADANQVTATKRNEPLGSLFLEKNQKEWTCIPCQVNTLSEATFKGHLQGKKHRKQADLQAHKMPDSSDPSETDEPVVGPKTANFMKPNCAKTVNSAEIVIENKEVAATVMVPYLPQAERREIILSDKKEVTATKLNESPGAPALKKTQNGVNICQLKTYREENLKDHFLSKNHKEKQEELGAKSMAARNNGRSDTNEADKNEVTATKHDEPPGSPDLEKPQKEWISAPCQVNTLSEATFKDHLQGKKVRAHKMATKYKDSSDPNETAEAVLGPKTVKCTESNCAKTLGNSMIAMKNKKAAATVQVKCTQVYRPRVYNQTLAAEKNKISVSEGNEPPRSPVLLNTQMEWTCALCQVSTSSDANLKDHLGGKKHLEKEAELKASKMAAKRKAGPVWIQNKHINPQ</sequence>
<dbReference type="Pfam" id="PF03134">
    <property type="entry name" value="TB2_DP1_HVA22"/>
    <property type="match status" value="1"/>
</dbReference>
<feature type="domain" description="U1-type" evidence="3">
    <location>
        <begin position="585"/>
        <end position="619"/>
    </location>
</feature>
<feature type="region of interest" description="Disordered" evidence="1">
    <location>
        <begin position="725"/>
        <end position="782"/>
    </location>
</feature>
<gene>
    <name evidence="4" type="ORF">GIB67_026001</name>
</gene>
<dbReference type="PANTHER" id="PTHR47487">
    <property type="entry name" value="OS06G0651300 PROTEIN-RELATED"/>
    <property type="match status" value="1"/>
</dbReference>
<dbReference type="InterPro" id="IPR013087">
    <property type="entry name" value="Znf_C2H2_type"/>
</dbReference>
<feature type="domain" description="C2H2-type" evidence="2">
    <location>
        <begin position="200"/>
        <end position="224"/>
    </location>
</feature>
<dbReference type="Gene3D" id="3.30.160.60">
    <property type="entry name" value="Classic Zinc Finger"/>
    <property type="match status" value="4"/>
</dbReference>
<organism evidence="4 5">
    <name type="scientific">Kingdonia uniflora</name>
    <dbReference type="NCBI Taxonomy" id="39325"/>
    <lineage>
        <taxon>Eukaryota</taxon>
        <taxon>Viridiplantae</taxon>
        <taxon>Streptophyta</taxon>
        <taxon>Embryophyta</taxon>
        <taxon>Tracheophyta</taxon>
        <taxon>Spermatophyta</taxon>
        <taxon>Magnoliopsida</taxon>
        <taxon>Ranunculales</taxon>
        <taxon>Circaeasteraceae</taxon>
        <taxon>Kingdonia</taxon>
    </lineage>
</organism>
<dbReference type="EMBL" id="JACGCM010001798">
    <property type="protein sequence ID" value="KAF6149145.1"/>
    <property type="molecule type" value="Genomic_DNA"/>
</dbReference>
<feature type="domain" description="C2H2-type" evidence="2">
    <location>
        <begin position="908"/>
        <end position="932"/>
    </location>
</feature>
<reference evidence="4 5" key="1">
    <citation type="journal article" date="2020" name="IScience">
        <title>Genome Sequencing of the Endangered Kingdonia uniflora (Circaeasteraceae, Ranunculales) Reveals Potential Mechanisms of Evolutionary Specialization.</title>
        <authorList>
            <person name="Sun Y."/>
            <person name="Deng T."/>
            <person name="Zhang A."/>
            <person name="Moore M.J."/>
            <person name="Landis J.B."/>
            <person name="Lin N."/>
            <person name="Zhang H."/>
            <person name="Zhang X."/>
            <person name="Huang J."/>
            <person name="Zhang X."/>
            <person name="Sun H."/>
            <person name="Wang H."/>
        </authorList>
    </citation>
    <scope>NUCLEOTIDE SEQUENCE [LARGE SCALE GENOMIC DNA]</scope>
    <source>
        <strain evidence="4">TB1705</strain>
        <tissue evidence="4">Leaf</tissue>
    </source>
</reference>
<accession>A0A7J7M2N7</accession>
<feature type="domain" description="C2H2-type" evidence="2">
    <location>
        <begin position="307"/>
        <end position="333"/>
    </location>
</feature>
<name>A0A7J7M2N7_9MAGN</name>
<comment type="caution">
    <text evidence="4">The sequence shown here is derived from an EMBL/GenBank/DDBJ whole genome shotgun (WGS) entry which is preliminary data.</text>
</comment>
<evidence type="ECO:0008006" key="6">
    <source>
        <dbReference type="Google" id="ProtNLM"/>
    </source>
</evidence>
<dbReference type="InterPro" id="IPR036236">
    <property type="entry name" value="Znf_C2H2_sf"/>
</dbReference>
<dbReference type="SUPFAM" id="SSF57667">
    <property type="entry name" value="beta-beta-alpha zinc fingers"/>
    <property type="match status" value="4"/>
</dbReference>
<feature type="domain" description="C2H2-type" evidence="2">
    <location>
        <begin position="588"/>
        <end position="612"/>
    </location>
</feature>
<feature type="compositionally biased region" description="Basic and acidic residues" evidence="1">
    <location>
        <begin position="241"/>
        <end position="253"/>
    </location>
</feature>
<feature type="domain" description="U1-type" evidence="3">
    <location>
        <begin position="304"/>
        <end position="340"/>
    </location>
</feature>